<name>A0A5N5SYY3_9CRUS</name>
<protein>
    <submittedName>
        <fullName evidence="1">Alpha-and gamma-adaptin-binding protein p34</fullName>
    </submittedName>
</protein>
<proteinExistence type="predicted"/>
<keyword evidence="2" id="KW-1185">Reference proteome</keyword>
<accession>A0A5N5SYY3</accession>
<dbReference type="PANTHER" id="PTHR14659">
    <property type="entry name" value="ALPHA- AND GAMMA-ADAPTIN-BINDING PROTEIN P34"/>
    <property type="match status" value="1"/>
</dbReference>
<evidence type="ECO:0000313" key="2">
    <source>
        <dbReference type="Proteomes" id="UP000326759"/>
    </source>
</evidence>
<comment type="caution">
    <text evidence="1">The sequence shown here is derived from an EMBL/GenBank/DDBJ whole genome shotgun (WGS) entry which is preliminary data.</text>
</comment>
<dbReference type="InterPro" id="IPR019341">
    <property type="entry name" value="Alpha/Gamma-adaptin-bd_p34"/>
</dbReference>
<dbReference type="AlphaFoldDB" id="A0A5N5SYY3"/>
<sequence length="265" mass="30418">MRKSELSIIKGILDSSPPESESIDNIERYEWNIENKYYTAKTYFCLLNGNFFPSILDSSEALIIYIDNSQEDALKDTEALLSKLGIKVADIDVKLLVCDDFFHGELGLPKLKAQEWCIQHGWELVELNLSPEELEEMNEDFMDSWGFKRMRQALHAHTWSNMKFKEEKNTSNMMNNHCLSALGNLSLSGAEEIDEFSVENFKYEDMEDYDDEFDALFSSLGKMKERAESLPPDQRKIYAGQIAIAFLKSLGDTEESDEGQSLIDQ</sequence>
<dbReference type="Gene3D" id="3.40.50.11960">
    <property type="match status" value="1"/>
</dbReference>
<gene>
    <name evidence="1" type="primary">AAGAB</name>
    <name evidence="1" type="ORF">Anas_08061</name>
</gene>
<dbReference type="EMBL" id="SEYY01018362">
    <property type="protein sequence ID" value="KAB7499421.1"/>
    <property type="molecule type" value="Genomic_DNA"/>
</dbReference>
<dbReference type="Pfam" id="PF10199">
    <property type="entry name" value="Adaptin_binding"/>
    <property type="match status" value="1"/>
</dbReference>
<reference evidence="1 2" key="1">
    <citation type="journal article" date="2019" name="PLoS Biol.">
        <title>Sex chromosomes control vertical transmission of feminizing Wolbachia symbionts in an isopod.</title>
        <authorList>
            <person name="Becking T."/>
            <person name="Chebbi M.A."/>
            <person name="Giraud I."/>
            <person name="Moumen B."/>
            <person name="Laverre T."/>
            <person name="Caubet Y."/>
            <person name="Peccoud J."/>
            <person name="Gilbert C."/>
            <person name="Cordaux R."/>
        </authorList>
    </citation>
    <scope>NUCLEOTIDE SEQUENCE [LARGE SCALE GENOMIC DNA]</scope>
    <source>
        <strain evidence="1">ANa2</strain>
        <tissue evidence="1">Whole body excluding digestive tract and cuticle</tissue>
    </source>
</reference>
<organism evidence="1 2">
    <name type="scientific">Armadillidium nasatum</name>
    <dbReference type="NCBI Taxonomy" id="96803"/>
    <lineage>
        <taxon>Eukaryota</taxon>
        <taxon>Metazoa</taxon>
        <taxon>Ecdysozoa</taxon>
        <taxon>Arthropoda</taxon>
        <taxon>Crustacea</taxon>
        <taxon>Multicrustacea</taxon>
        <taxon>Malacostraca</taxon>
        <taxon>Eumalacostraca</taxon>
        <taxon>Peracarida</taxon>
        <taxon>Isopoda</taxon>
        <taxon>Oniscidea</taxon>
        <taxon>Crinocheta</taxon>
        <taxon>Armadillidiidae</taxon>
        <taxon>Armadillidium</taxon>
    </lineage>
</organism>
<dbReference type="PANTHER" id="PTHR14659:SF1">
    <property type="entry name" value="ALPHA- AND GAMMA-ADAPTIN-BINDING PROTEIN P34"/>
    <property type="match status" value="1"/>
</dbReference>
<evidence type="ECO:0000313" key="1">
    <source>
        <dbReference type="EMBL" id="KAB7499421.1"/>
    </source>
</evidence>
<dbReference type="OrthoDB" id="1741717at2759"/>
<dbReference type="Proteomes" id="UP000326759">
    <property type="component" value="Unassembled WGS sequence"/>
</dbReference>